<dbReference type="AlphaFoldDB" id="A0AAJ1VK13"/>
<gene>
    <name evidence="2" type="ORF">QX233_11315</name>
</gene>
<protein>
    <submittedName>
        <fullName evidence="2">Uncharacterized protein</fullName>
    </submittedName>
</protein>
<organism evidence="2 3">
    <name type="scientific">Chryseobacterium gambrini</name>
    <dbReference type="NCBI Taxonomy" id="373672"/>
    <lineage>
        <taxon>Bacteria</taxon>
        <taxon>Pseudomonadati</taxon>
        <taxon>Bacteroidota</taxon>
        <taxon>Flavobacteriia</taxon>
        <taxon>Flavobacteriales</taxon>
        <taxon>Weeksellaceae</taxon>
        <taxon>Chryseobacterium group</taxon>
        <taxon>Chryseobacterium</taxon>
    </lineage>
</organism>
<keyword evidence="1" id="KW-0732">Signal</keyword>
<proteinExistence type="predicted"/>
<sequence length="144" mass="15392">MKNSIVKVVLFAGVIAAVSSFSASKNDSEKKHSPIQSVAQTETYQIRFGLQNQNGTKTLSGSYDLGNFVATNTVTGETFETYGGSGMQSLPQYFDGLPEGTYTFTATQGQGGWVGYGSVTAEVSEAKVDSDGYVTIYVPIAWEE</sequence>
<evidence type="ECO:0000256" key="1">
    <source>
        <dbReference type="SAM" id="SignalP"/>
    </source>
</evidence>
<dbReference type="EMBL" id="JAUHGV010000012">
    <property type="protein sequence ID" value="MDN4013053.1"/>
    <property type="molecule type" value="Genomic_DNA"/>
</dbReference>
<dbReference type="Proteomes" id="UP001225933">
    <property type="component" value="Unassembled WGS sequence"/>
</dbReference>
<comment type="caution">
    <text evidence="2">The sequence shown here is derived from an EMBL/GenBank/DDBJ whole genome shotgun (WGS) entry which is preliminary data.</text>
</comment>
<reference evidence="2" key="1">
    <citation type="submission" date="2023-06" db="EMBL/GenBank/DDBJ databases">
        <title>Two Chryseobacterium gambrini strains from China.</title>
        <authorList>
            <person name="Zeng J."/>
            <person name="Wu Y."/>
        </authorList>
    </citation>
    <scope>NUCLEOTIDE SEQUENCE</scope>
    <source>
        <strain evidence="2">SQ219</strain>
    </source>
</reference>
<dbReference type="RefSeq" id="WP_214590829.1">
    <property type="nucleotide sequence ID" value="NZ_JAUHGV010000012.1"/>
</dbReference>
<evidence type="ECO:0000313" key="2">
    <source>
        <dbReference type="EMBL" id="MDN4013053.1"/>
    </source>
</evidence>
<name>A0AAJ1VK13_9FLAO</name>
<feature type="chain" id="PRO_5042472825" evidence="1">
    <location>
        <begin position="23"/>
        <end position="144"/>
    </location>
</feature>
<evidence type="ECO:0000313" key="3">
    <source>
        <dbReference type="Proteomes" id="UP001225933"/>
    </source>
</evidence>
<feature type="signal peptide" evidence="1">
    <location>
        <begin position="1"/>
        <end position="22"/>
    </location>
</feature>
<accession>A0AAJ1VK13</accession>